<gene>
    <name evidence="6" type="primary">nifW</name>
    <name evidence="7" type="ORF">CKO21_17250</name>
</gene>
<dbReference type="AlphaFoldDB" id="A0A934QL69"/>
<evidence type="ECO:0000256" key="2">
    <source>
        <dbReference type="ARBA" id="ARBA00008351"/>
    </source>
</evidence>
<evidence type="ECO:0000256" key="5">
    <source>
        <dbReference type="ARBA" id="ARBA00023231"/>
    </source>
</evidence>
<evidence type="ECO:0000256" key="6">
    <source>
        <dbReference type="HAMAP-Rule" id="MF_00529"/>
    </source>
</evidence>
<comment type="similarity">
    <text evidence="2 6">Belongs to the NifW family.</text>
</comment>
<evidence type="ECO:0000256" key="3">
    <source>
        <dbReference type="ARBA" id="ARBA00011284"/>
    </source>
</evidence>
<dbReference type="EMBL" id="NRRE01000033">
    <property type="protein sequence ID" value="MBK1698992.1"/>
    <property type="molecule type" value="Genomic_DNA"/>
</dbReference>
<keyword evidence="8" id="KW-1185">Reference proteome</keyword>
<name>A0A934QL69_9PROT</name>
<comment type="caution">
    <text evidence="7">The sequence shown here is derived from an EMBL/GenBank/DDBJ whole genome shotgun (WGS) entry which is preliminary data.</text>
</comment>
<evidence type="ECO:0000313" key="8">
    <source>
        <dbReference type="Proteomes" id="UP000778970"/>
    </source>
</evidence>
<evidence type="ECO:0000256" key="4">
    <source>
        <dbReference type="ARBA" id="ARBA00016274"/>
    </source>
</evidence>
<evidence type="ECO:0000313" key="7">
    <source>
        <dbReference type="EMBL" id="MBK1698992.1"/>
    </source>
</evidence>
<dbReference type="RefSeq" id="WP_027289755.1">
    <property type="nucleotide sequence ID" value="NZ_NRRE01000033.1"/>
</dbReference>
<reference evidence="7" key="1">
    <citation type="submission" date="2017-08" db="EMBL/GenBank/DDBJ databases">
        <authorList>
            <person name="Imhoff J.F."/>
            <person name="Rahn T."/>
            <person name="Kuenzel S."/>
            <person name="Neulinger S.C."/>
        </authorList>
    </citation>
    <scope>NUCLEOTIDE SEQUENCE</scope>
    <source>
        <strain evidence="7">DSM 9154</strain>
    </source>
</reference>
<sequence>MTSVHDQLAGLTTAEDFFDALQVPYDPKVLRVSRLHVLQRFHDYLAAHNAPDRATMQVCLAAAHRDFQLSTPQRERVFAVFRQDTDGAGRTFVPLDAISDPTRGD</sequence>
<dbReference type="GO" id="GO:0009399">
    <property type="term" value="P:nitrogen fixation"/>
    <property type="evidence" value="ECO:0007669"/>
    <property type="project" value="UniProtKB-UniRule"/>
</dbReference>
<reference evidence="7" key="2">
    <citation type="journal article" date="2020" name="Microorganisms">
        <title>Osmotic Adaptation and Compatible Solute Biosynthesis of Phototrophic Bacteria as Revealed from Genome Analyses.</title>
        <authorList>
            <person name="Imhoff J.F."/>
            <person name="Rahn T."/>
            <person name="Kunzel S."/>
            <person name="Keller A."/>
            <person name="Neulinger S.C."/>
        </authorList>
    </citation>
    <scope>NUCLEOTIDE SEQUENCE</scope>
    <source>
        <strain evidence="7">DSM 9154</strain>
    </source>
</reference>
<keyword evidence="5 6" id="KW-0535">Nitrogen fixation</keyword>
<proteinExistence type="inferred from homology"/>
<dbReference type="InterPro" id="IPR004893">
    <property type="entry name" value="NifW"/>
</dbReference>
<accession>A0A934QL69</accession>
<evidence type="ECO:0000256" key="1">
    <source>
        <dbReference type="ARBA" id="ARBA00002247"/>
    </source>
</evidence>
<protein>
    <recommendedName>
        <fullName evidence="4 6">Nitrogenase-stabilizing/protective protein NifW</fullName>
    </recommendedName>
</protein>
<organism evidence="7 8">
    <name type="scientific">Rhodovibrio salinarum</name>
    <dbReference type="NCBI Taxonomy" id="1087"/>
    <lineage>
        <taxon>Bacteria</taxon>
        <taxon>Pseudomonadati</taxon>
        <taxon>Pseudomonadota</taxon>
        <taxon>Alphaproteobacteria</taxon>
        <taxon>Rhodospirillales</taxon>
        <taxon>Rhodovibrionaceae</taxon>
        <taxon>Rhodovibrio</taxon>
    </lineage>
</organism>
<comment type="function">
    <text evidence="1 6">May protect the nitrogenase Fe-Mo protein from oxidative damage.</text>
</comment>
<comment type="subunit">
    <text evidence="3 6">Homotrimer; associates with NifD.</text>
</comment>
<dbReference type="Proteomes" id="UP000778970">
    <property type="component" value="Unassembled WGS sequence"/>
</dbReference>
<dbReference type="Pfam" id="PF03206">
    <property type="entry name" value="NifW"/>
    <property type="match status" value="1"/>
</dbReference>
<dbReference type="HAMAP" id="MF_00529">
    <property type="entry name" value="NifW"/>
    <property type="match status" value="1"/>
</dbReference>